<keyword evidence="1" id="KW-0472">Membrane</keyword>
<evidence type="ECO:0000313" key="3">
    <source>
        <dbReference type="Proteomes" id="UP000177698"/>
    </source>
</evidence>
<organism evidence="2 3">
    <name type="scientific">Candidatus Roizmanbacteria bacterium RIFCSPLOWO2_01_FULL_37_12</name>
    <dbReference type="NCBI Taxonomy" id="1802056"/>
    <lineage>
        <taxon>Bacteria</taxon>
        <taxon>Candidatus Roizmaniibacteriota</taxon>
    </lineage>
</organism>
<gene>
    <name evidence="2" type="ORF">A2954_03440</name>
</gene>
<dbReference type="EMBL" id="MGAG01000006">
    <property type="protein sequence ID" value="OGK42020.1"/>
    <property type="molecule type" value="Genomic_DNA"/>
</dbReference>
<dbReference type="AlphaFoldDB" id="A0A1F7IFA1"/>
<protein>
    <submittedName>
        <fullName evidence="2">Uncharacterized protein</fullName>
    </submittedName>
</protein>
<name>A0A1F7IFA1_9BACT</name>
<reference evidence="2 3" key="1">
    <citation type="journal article" date="2016" name="Nat. Commun.">
        <title>Thousands of microbial genomes shed light on interconnected biogeochemical processes in an aquifer system.</title>
        <authorList>
            <person name="Anantharaman K."/>
            <person name="Brown C.T."/>
            <person name="Hug L.A."/>
            <person name="Sharon I."/>
            <person name="Castelle C.J."/>
            <person name="Probst A.J."/>
            <person name="Thomas B.C."/>
            <person name="Singh A."/>
            <person name="Wilkins M.J."/>
            <person name="Karaoz U."/>
            <person name="Brodie E.L."/>
            <person name="Williams K.H."/>
            <person name="Hubbard S.S."/>
            <person name="Banfield J.F."/>
        </authorList>
    </citation>
    <scope>NUCLEOTIDE SEQUENCE [LARGE SCALE GENOMIC DNA]</scope>
</reference>
<dbReference type="Proteomes" id="UP000177698">
    <property type="component" value="Unassembled WGS sequence"/>
</dbReference>
<feature type="transmembrane region" description="Helical" evidence="1">
    <location>
        <begin position="232"/>
        <end position="259"/>
    </location>
</feature>
<comment type="caution">
    <text evidence="2">The sequence shown here is derived from an EMBL/GenBank/DDBJ whole genome shotgun (WGS) entry which is preliminary data.</text>
</comment>
<evidence type="ECO:0000313" key="2">
    <source>
        <dbReference type="EMBL" id="OGK42020.1"/>
    </source>
</evidence>
<accession>A0A1F7IFA1</accession>
<keyword evidence="1" id="KW-1133">Transmembrane helix</keyword>
<feature type="transmembrane region" description="Helical" evidence="1">
    <location>
        <begin position="191"/>
        <end position="212"/>
    </location>
</feature>
<proteinExistence type="predicted"/>
<evidence type="ECO:0000256" key="1">
    <source>
        <dbReference type="SAM" id="Phobius"/>
    </source>
</evidence>
<keyword evidence="1" id="KW-0812">Transmembrane</keyword>
<dbReference type="STRING" id="1802056.A2954_03440"/>
<sequence>MRLKKFFLGLILIQFIFLFMPSVIFAKDLILGVATSVEISDAKVNDGSIVSSSNKGFVLSQKPYDLAMTGVVAMNSAVSIEASKQSTKGSLYPIVSSGTARVLVSTINGPIAKGDLITSSTIPGVGMKATKSGIVVGSSLENYTSTNIKELKPIQASLQIRHSAPRTSLQRNLLDVANLSALAWTEEPLTVFRYLTAAIILIVSFILGFYVFGRVAGRGVEALGRNPLAARVIQLGIGLNVLITLAIITAGILVAILILTL</sequence>